<dbReference type="AlphaFoldDB" id="A0A7S2V9S2"/>
<dbReference type="Pfam" id="PF00685">
    <property type="entry name" value="Sulfotransfer_1"/>
    <property type="match status" value="2"/>
</dbReference>
<organism evidence="4">
    <name type="scientific">Entomoneis paludosa</name>
    <dbReference type="NCBI Taxonomy" id="265537"/>
    <lineage>
        <taxon>Eukaryota</taxon>
        <taxon>Sar</taxon>
        <taxon>Stramenopiles</taxon>
        <taxon>Ochrophyta</taxon>
        <taxon>Bacillariophyta</taxon>
        <taxon>Bacillariophyceae</taxon>
        <taxon>Bacillariophycidae</taxon>
        <taxon>Entomoneidaceae</taxon>
        <taxon>Entomoneis</taxon>
    </lineage>
</organism>
<comment type="similarity">
    <text evidence="1">Belongs to the sulfotransferase 1 family.</text>
</comment>
<feature type="domain" description="Sulfotransferase" evidence="3">
    <location>
        <begin position="23"/>
        <end position="183"/>
    </location>
</feature>
<dbReference type="PANTHER" id="PTHR11783">
    <property type="entry name" value="SULFOTRANSFERASE SULT"/>
    <property type="match status" value="1"/>
</dbReference>
<dbReference type="EMBL" id="HBHT01001457">
    <property type="protein sequence ID" value="CAD9941287.1"/>
    <property type="molecule type" value="Transcribed_RNA"/>
</dbReference>
<name>A0A7S2V9S2_9STRA</name>
<sequence>MPLLSISSPETMQAAATMFLQSTDVFIASYPKSGTTWTQHIVLSLLMREQRNDPTRSTEKAPNMYQHVSDYAPFLDIDAHWELPKDNNHDAPPQLVSWIRDNHTTLGRRVFNTHLRFDMLPSGAAAKIIYVVRSPLDVCVSFFYHLSHQVEGRYEQDLNVFFEEWLKGELPFGSWIDHVMSYAAGVSNATTNDHNNNSAITTTTILNDGRQVLWISYEDMVDNLEAVVQDMAQFLNLQYVTYQEITQELLPTFTFAAMRQDLSRFQPQSVTWKDNFSFLRKGIKGDARQALSETQRAQFVQRLEEARVGETLDQWKLQETNPRVYQSLTTLLSNTAN</sequence>
<dbReference type="InterPro" id="IPR027417">
    <property type="entry name" value="P-loop_NTPase"/>
</dbReference>
<keyword evidence="2" id="KW-0808">Transferase</keyword>
<evidence type="ECO:0000256" key="2">
    <source>
        <dbReference type="ARBA" id="ARBA00022679"/>
    </source>
</evidence>
<proteinExistence type="inferred from homology"/>
<evidence type="ECO:0000259" key="3">
    <source>
        <dbReference type="Pfam" id="PF00685"/>
    </source>
</evidence>
<evidence type="ECO:0000313" key="4">
    <source>
        <dbReference type="EMBL" id="CAD9941287.1"/>
    </source>
</evidence>
<protein>
    <recommendedName>
        <fullName evidence="3">Sulfotransferase domain-containing protein</fullName>
    </recommendedName>
</protein>
<evidence type="ECO:0000256" key="1">
    <source>
        <dbReference type="ARBA" id="ARBA00005771"/>
    </source>
</evidence>
<dbReference type="SUPFAM" id="SSF52540">
    <property type="entry name" value="P-loop containing nucleoside triphosphate hydrolases"/>
    <property type="match status" value="1"/>
</dbReference>
<dbReference type="InterPro" id="IPR000863">
    <property type="entry name" value="Sulfotransferase_dom"/>
</dbReference>
<reference evidence="4" key="1">
    <citation type="submission" date="2021-01" db="EMBL/GenBank/DDBJ databases">
        <authorList>
            <person name="Corre E."/>
            <person name="Pelletier E."/>
            <person name="Niang G."/>
            <person name="Scheremetjew M."/>
            <person name="Finn R."/>
            <person name="Kale V."/>
            <person name="Holt S."/>
            <person name="Cochrane G."/>
            <person name="Meng A."/>
            <person name="Brown T."/>
            <person name="Cohen L."/>
        </authorList>
    </citation>
    <scope>NUCLEOTIDE SEQUENCE</scope>
    <source>
        <strain evidence="4">CCMP125</strain>
    </source>
</reference>
<dbReference type="Gene3D" id="3.40.50.300">
    <property type="entry name" value="P-loop containing nucleotide triphosphate hydrolases"/>
    <property type="match status" value="1"/>
</dbReference>
<gene>
    <name evidence="4" type="ORF">APAL1065_LOCUS919</name>
</gene>
<accession>A0A7S2V9S2</accession>
<feature type="domain" description="Sulfotransferase" evidence="3">
    <location>
        <begin position="208"/>
        <end position="304"/>
    </location>
</feature>
<dbReference type="GO" id="GO:0008146">
    <property type="term" value="F:sulfotransferase activity"/>
    <property type="evidence" value="ECO:0007669"/>
    <property type="project" value="InterPro"/>
</dbReference>